<organism evidence="1 2">
    <name type="scientific">Necator americanus</name>
    <name type="common">Human hookworm</name>
    <dbReference type="NCBI Taxonomy" id="51031"/>
    <lineage>
        <taxon>Eukaryota</taxon>
        <taxon>Metazoa</taxon>
        <taxon>Ecdysozoa</taxon>
        <taxon>Nematoda</taxon>
        <taxon>Chromadorea</taxon>
        <taxon>Rhabditida</taxon>
        <taxon>Rhabditina</taxon>
        <taxon>Rhabditomorpha</taxon>
        <taxon>Strongyloidea</taxon>
        <taxon>Ancylostomatidae</taxon>
        <taxon>Bunostominae</taxon>
        <taxon>Necator</taxon>
    </lineage>
</organism>
<dbReference type="AlphaFoldDB" id="W2TXM5"/>
<dbReference type="Proteomes" id="UP000053676">
    <property type="component" value="Unassembled WGS sequence"/>
</dbReference>
<gene>
    <name evidence="1" type="ORF">NECAME_05807</name>
</gene>
<dbReference type="KEGG" id="nai:NECAME_05807"/>
<reference evidence="2" key="1">
    <citation type="journal article" date="2014" name="Nat. Genet.">
        <title>Genome of the human hookworm Necator americanus.</title>
        <authorList>
            <person name="Tang Y.T."/>
            <person name="Gao X."/>
            <person name="Rosa B.A."/>
            <person name="Abubucker S."/>
            <person name="Hallsworth-Pepin K."/>
            <person name="Martin J."/>
            <person name="Tyagi R."/>
            <person name="Heizer E."/>
            <person name="Zhang X."/>
            <person name="Bhonagiri-Palsikar V."/>
            <person name="Minx P."/>
            <person name="Warren W.C."/>
            <person name="Wang Q."/>
            <person name="Zhan B."/>
            <person name="Hotez P.J."/>
            <person name="Sternberg P.W."/>
            <person name="Dougall A."/>
            <person name="Gaze S.T."/>
            <person name="Mulvenna J."/>
            <person name="Sotillo J."/>
            <person name="Ranganathan S."/>
            <person name="Rabelo E.M."/>
            <person name="Wilson R.K."/>
            <person name="Felgner P.L."/>
            <person name="Bethony J."/>
            <person name="Hawdon J.M."/>
            <person name="Gasser R.B."/>
            <person name="Loukas A."/>
            <person name="Mitreva M."/>
        </authorList>
    </citation>
    <scope>NUCLEOTIDE SEQUENCE [LARGE SCALE GENOMIC DNA]</scope>
</reference>
<protein>
    <submittedName>
        <fullName evidence="1">Uncharacterized protein</fullName>
    </submittedName>
</protein>
<evidence type="ECO:0000313" key="2">
    <source>
        <dbReference type="Proteomes" id="UP000053676"/>
    </source>
</evidence>
<sequence length="118" mass="12975">MVSRKQHNKKISLHRNPMNQQLAKGVQAAANVAASAAPRVEDVTAGSQCLRSLFERIRTAETKQPAKSGNPNNAEPRCCDWMAMICHLLHLAVTSREGIPQVDPNLLQLIHAHKSSFS</sequence>
<name>W2TXM5_NECAM</name>
<proteinExistence type="predicted"/>
<dbReference type="EMBL" id="KI657485">
    <property type="protein sequence ID" value="ETN86815.1"/>
    <property type="molecule type" value="Genomic_DNA"/>
</dbReference>
<accession>W2TXM5</accession>
<dbReference type="STRING" id="51031.W2TXM5"/>
<evidence type="ECO:0000313" key="1">
    <source>
        <dbReference type="EMBL" id="ETN86815.1"/>
    </source>
</evidence>
<dbReference type="OrthoDB" id="1562946at2759"/>
<keyword evidence="2" id="KW-1185">Reference proteome</keyword>